<evidence type="ECO:0000256" key="2">
    <source>
        <dbReference type="ARBA" id="ARBA00022448"/>
    </source>
</evidence>
<evidence type="ECO:0000313" key="10">
    <source>
        <dbReference type="Proteomes" id="UP000192477"/>
    </source>
</evidence>
<protein>
    <submittedName>
        <fullName evidence="9">ABC transporter permease</fullName>
    </submittedName>
</protein>
<dbReference type="OrthoDB" id="9798257at2"/>
<dbReference type="STRING" id="112904.BH747_10215"/>
<dbReference type="SUPFAM" id="SSF161098">
    <property type="entry name" value="MetI-like"/>
    <property type="match status" value="1"/>
</dbReference>
<keyword evidence="3" id="KW-1003">Cell membrane</keyword>
<keyword evidence="6 7" id="KW-0472">Membrane</keyword>
<evidence type="ECO:0000256" key="6">
    <source>
        <dbReference type="ARBA" id="ARBA00023136"/>
    </source>
</evidence>
<dbReference type="Pfam" id="PF00528">
    <property type="entry name" value="BPD_transp_1"/>
    <property type="match status" value="1"/>
</dbReference>
<dbReference type="InterPro" id="IPR051393">
    <property type="entry name" value="ABC_transporter_permease"/>
</dbReference>
<reference evidence="9 10" key="1">
    <citation type="journal article" date="2017" name="BMC Microbiol.">
        <title>Comparative genomics of Enterococcus spp. isolated from bovine feces.</title>
        <authorList>
            <person name="Beukers A.G."/>
            <person name="Zaheer R."/>
            <person name="Goji N."/>
            <person name="Amoako K.K."/>
            <person name="Chaves A.V."/>
            <person name="Ward M.P."/>
            <person name="McAllister T.A."/>
        </authorList>
    </citation>
    <scope>NUCLEOTIDE SEQUENCE [LARGE SCALE GENOMIC DNA]</scope>
    <source>
        <strain evidence="9 10">F1129D 143</strain>
    </source>
</reference>
<accession>A0A1V8Y9M5</accession>
<comment type="caution">
    <text evidence="9">The sequence shown here is derived from an EMBL/GenBank/DDBJ whole genome shotgun (WGS) entry which is preliminary data.</text>
</comment>
<keyword evidence="4 7" id="KW-0812">Transmembrane</keyword>
<dbReference type="PROSITE" id="PS50928">
    <property type="entry name" value="ABC_TM1"/>
    <property type="match status" value="1"/>
</dbReference>
<keyword evidence="2 7" id="KW-0813">Transport</keyword>
<feature type="transmembrane region" description="Helical" evidence="7">
    <location>
        <begin position="152"/>
        <end position="170"/>
    </location>
</feature>
<feature type="transmembrane region" description="Helical" evidence="7">
    <location>
        <begin position="78"/>
        <end position="99"/>
    </location>
</feature>
<dbReference type="EMBL" id="MJEA01000011">
    <property type="protein sequence ID" value="OQO69272.1"/>
    <property type="molecule type" value="Genomic_DNA"/>
</dbReference>
<comment type="subcellular location">
    <subcellularLocation>
        <location evidence="1 7">Cell membrane</location>
        <topology evidence="1 7">Multi-pass membrane protein</topology>
    </subcellularLocation>
</comment>
<dbReference type="Gene3D" id="1.10.3720.10">
    <property type="entry name" value="MetI-like"/>
    <property type="match status" value="1"/>
</dbReference>
<evidence type="ECO:0000256" key="3">
    <source>
        <dbReference type="ARBA" id="ARBA00022475"/>
    </source>
</evidence>
<sequence length="293" mass="33829">MKMTNKKKSEWKKSAVAASFILPSFLGFSLFSLFPMFSSFVLAFTKWDSFTPAKFIGLKNFERLIRDDTFWISLKNTILYTAGVVPLTLFFAMFFAIILNNKFLGNHFFRISLFFPYITSLVAVAAVWNMLFHPTMGPINHFLEQLMAHPPGWLTSSDWALFTVVIVSVWRHTGYYMILYLAGLQTIPKEIYEDAEVDGAKGIKKHWYITIPSLRPTTFLVMMILTINSFKIFDLIQVMTNGGLGRATNVLVFQIYKEAFVKFNFGYASAISWVLFLIVLMVTIIQFRWNKKK</sequence>
<evidence type="ECO:0000256" key="1">
    <source>
        <dbReference type="ARBA" id="ARBA00004651"/>
    </source>
</evidence>
<dbReference type="InterPro" id="IPR035906">
    <property type="entry name" value="MetI-like_sf"/>
</dbReference>
<evidence type="ECO:0000256" key="5">
    <source>
        <dbReference type="ARBA" id="ARBA00022989"/>
    </source>
</evidence>
<comment type="similarity">
    <text evidence="7">Belongs to the binding-protein-dependent transport system permease family.</text>
</comment>
<name>A0A1V8Y9M5_9ENTE</name>
<dbReference type="AlphaFoldDB" id="A0A1V8Y9M5"/>
<evidence type="ECO:0000256" key="7">
    <source>
        <dbReference type="RuleBase" id="RU363032"/>
    </source>
</evidence>
<dbReference type="Proteomes" id="UP000192477">
    <property type="component" value="Unassembled WGS sequence"/>
</dbReference>
<dbReference type="GO" id="GO:0055085">
    <property type="term" value="P:transmembrane transport"/>
    <property type="evidence" value="ECO:0007669"/>
    <property type="project" value="InterPro"/>
</dbReference>
<feature type="domain" description="ABC transmembrane type-1" evidence="8">
    <location>
        <begin position="74"/>
        <end position="286"/>
    </location>
</feature>
<keyword evidence="5 7" id="KW-1133">Transmembrane helix</keyword>
<dbReference type="InterPro" id="IPR000515">
    <property type="entry name" value="MetI-like"/>
</dbReference>
<dbReference type="GO" id="GO:0005886">
    <property type="term" value="C:plasma membrane"/>
    <property type="evidence" value="ECO:0007669"/>
    <property type="project" value="UniProtKB-SubCell"/>
</dbReference>
<evidence type="ECO:0000256" key="4">
    <source>
        <dbReference type="ARBA" id="ARBA00022692"/>
    </source>
</evidence>
<gene>
    <name evidence="9" type="ORF">BH747_10215</name>
</gene>
<dbReference type="PANTHER" id="PTHR30193">
    <property type="entry name" value="ABC TRANSPORTER PERMEASE PROTEIN"/>
    <property type="match status" value="1"/>
</dbReference>
<dbReference type="RefSeq" id="WP_081184352.1">
    <property type="nucleotide sequence ID" value="NZ_MJEB01000026.1"/>
</dbReference>
<feature type="transmembrane region" description="Helical" evidence="7">
    <location>
        <begin position="265"/>
        <end position="287"/>
    </location>
</feature>
<proteinExistence type="inferred from homology"/>
<dbReference type="PANTHER" id="PTHR30193:SF37">
    <property type="entry name" value="INNER MEMBRANE ABC TRANSPORTER PERMEASE PROTEIN YCJO"/>
    <property type="match status" value="1"/>
</dbReference>
<dbReference type="CDD" id="cd06261">
    <property type="entry name" value="TM_PBP2"/>
    <property type="match status" value="1"/>
</dbReference>
<evidence type="ECO:0000313" key="9">
    <source>
        <dbReference type="EMBL" id="OQO69272.1"/>
    </source>
</evidence>
<feature type="transmembrane region" description="Helical" evidence="7">
    <location>
        <begin position="111"/>
        <end position="132"/>
    </location>
</feature>
<evidence type="ECO:0000259" key="8">
    <source>
        <dbReference type="PROSITE" id="PS50928"/>
    </source>
</evidence>
<organism evidence="9 10">
    <name type="scientific">Enterococcus villorum</name>
    <dbReference type="NCBI Taxonomy" id="112904"/>
    <lineage>
        <taxon>Bacteria</taxon>
        <taxon>Bacillati</taxon>
        <taxon>Bacillota</taxon>
        <taxon>Bacilli</taxon>
        <taxon>Lactobacillales</taxon>
        <taxon>Enterococcaceae</taxon>
        <taxon>Enterococcus</taxon>
    </lineage>
</organism>